<accession>A0ABS9UCP7</accession>
<reference evidence="1 2" key="1">
    <citation type="submission" date="2022-03" db="EMBL/GenBank/DDBJ databases">
        <authorList>
            <person name="Jo J.-H."/>
            <person name="Im W.-T."/>
        </authorList>
    </citation>
    <scope>NUCLEOTIDE SEQUENCE [LARGE SCALE GENOMIC DNA]</scope>
    <source>
        <strain evidence="1 2">MA9</strain>
    </source>
</reference>
<comment type="caution">
    <text evidence="1">The sequence shown here is derived from an EMBL/GenBank/DDBJ whole genome shotgun (WGS) entry which is preliminary data.</text>
</comment>
<evidence type="ECO:0000313" key="2">
    <source>
        <dbReference type="Proteomes" id="UP001316087"/>
    </source>
</evidence>
<dbReference type="EMBL" id="JAKZFC010000002">
    <property type="protein sequence ID" value="MCH7322116.1"/>
    <property type="molecule type" value="Genomic_DNA"/>
</dbReference>
<protein>
    <submittedName>
        <fullName evidence="1">Uncharacterized protein</fullName>
    </submittedName>
</protein>
<dbReference type="Proteomes" id="UP001316087">
    <property type="component" value="Unassembled WGS sequence"/>
</dbReference>
<gene>
    <name evidence="1" type="ORF">LZ480_09455</name>
</gene>
<sequence>MGTTVILFVVTFFLFINHVSSKEELSEERPTISPEIQAENEKRSMELENFLFGNNGIIKQVNDELLMKGYTFQTLIIANSIDDIQLKYVLENKEATESEQKVVKSIFFDLVEKNNLDSYAFELKVGDIDDGPDW</sequence>
<evidence type="ECO:0000313" key="1">
    <source>
        <dbReference type="EMBL" id="MCH7322116.1"/>
    </source>
</evidence>
<proteinExistence type="predicted"/>
<name>A0ABS9UCP7_9BACL</name>
<organism evidence="1 2">
    <name type="scientific">Solibacillus palustris</name>
    <dbReference type="NCBI Taxonomy" id="2908203"/>
    <lineage>
        <taxon>Bacteria</taxon>
        <taxon>Bacillati</taxon>
        <taxon>Bacillota</taxon>
        <taxon>Bacilli</taxon>
        <taxon>Bacillales</taxon>
        <taxon>Caryophanaceae</taxon>
        <taxon>Solibacillus</taxon>
    </lineage>
</organism>
<dbReference type="RefSeq" id="WP_241369155.1">
    <property type="nucleotide sequence ID" value="NZ_JAKZFC010000002.1"/>
</dbReference>
<keyword evidence="2" id="KW-1185">Reference proteome</keyword>